<feature type="transmembrane region" description="Helical" evidence="1">
    <location>
        <begin position="362"/>
        <end position="379"/>
    </location>
</feature>
<feature type="transmembrane region" description="Helical" evidence="1">
    <location>
        <begin position="147"/>
        <end position="167"/>
    </location>
</feature>
<feature type="transmembrane region" description="Helical" evidence="1">
    <location>
        <begin position="399"/>
        <end position="417"/>
    </location>
</feature>
<feature type="transmembrane region" description="Helical" evidence="1">
    <location>
        <begin position="179"/>
        <end position="197"/>
    </location>
</feature>
<feature type="transmembrane region" description="Helical" evidence="1">
    <location>
        <begin position="339"/>
        <end position="356"/>
    </location>
</feature>
<protein>
    <submittedName>
        <fullName evidence="2">Uncharacterized protein</fullName>
    </submittedName>
</protein>
<keyword evidence="1" id="KW-0812">Transmembrane</keyword>
<keyword evidence="1" id="KW-0472">Membrane</keyword>
<feature type="transmembrane region" description="Helical" evidence="1">
    <location>
        <begin position="62"/>
        <end position="82"/>
    </location>
</feature>
<dbReference type="PANTHER" id="PTHR11360:SF309">
    <property type="entry name" value="MONOCARBOXYLATE TRANSPORTER 7-LIKE PROTEIN"/>
    <property type="match status" value="1"/>
</dbReference>
<dbReference type="InterPro" id="IPR036259">
    <property type="entry name" value="MFS_trans_sf"/>
</dbReference>
<name>A0AA38MIR0_9CUCU</name>
<feature type="transmembrane region" description="Helical" evidence="1">
    <location>
        <begin position="20"/>
        <end position="50"/>
    </location>
</feature>
<sequence>MGTTEKKTEKYEVLPPEGGWGYVIAVALTIMINVTIIPMSSFGLIFGGFLASIGDETTGTTLANGIFNTCFNITGLAANSLLRKYSYRIVGLMGAFIYFIGSFTTIFVTTLPQMVISFGVIQGLGMGLMFPAFFTALNYYFDKKLSLVNGVAQAFMVAAGMICPFLVRYSMVNFGFRGTVALLSALSLNSVLAAVSLQPVEWHMKKQQIPIEKEELVMGKFVVQRVRNSIISLGDRALSVTTLNEKDKSFKESTTWWKSVAKSMDLHMFKDPVYVNISTGLALGFTADVAFISIIPLVLINAGFSANTAAFFMSVFFAADLVGRILLSVLSGLCTIKNRYYFLGGSVFLVICRTAFVLRNDFYWKLVTISCVGFLRSFIQTPLPLVVSEKYSDNFATAFSLYMVVCGVVSLVFGPLMSAVKAWTHSDVMVVHLLTLAYLTVVLSWSAELIAKRFRRSK</sequence>
<feature type="transmembrane region" description="Helical" evidence="1">
    <location>
        <begin position="114"/>
        <end position="140"/>
    </location>
</feature>
<dbReference type="Gene3D" id="1.20.1250.20">
    <property type="entry name" value="MFS general substrate transporter like domains"/>
    <property type="match status" value="1"/>
</dbReference>
<evidence type="ECO:0000256" key="1">
    <source>
        <dbReference type="SAM" id="Phobius"/>
    </source>
</evidence>
<reference evidence="2" key="1">
    <citation type="journal article" date="2023" name="G3 (Bethesda)">
        <title>Whole genome assemblies of Zophobas morio and Tenebrio molitor.</title>
        <authorList>
            <person name="Kaur S."/>
            <person name="Stinson S.A."/>
            <person name="diCenzo G.C."/>
        </authorList>
    </citation>
    <scope>NUCLEOTIDE SEQUENCE</scope>
    <source>
        <strain evidence="2">QUZm001</strain>
    </source>
</reference>
<proteinExistence type="predicted"/>
<dbReference type="PANTHER" id="PTHR11360">
    <property type="entry name" value="MONOCARBOXYLATE TRANSPORTER"/>
    <property type="match status" value="1"/>
</dbReference>
<feature type="transmembrane region" description="Helical" evidence="1">
    <location>
        <begin position="306"/>
        <end position="327"/>
    </location>
</feature>
<dbReference type="AlphaFoldDB" id="A0AA38MIR0"/>
<dbReference type="EMBL" id="JALNTZ010000003">
    <property type="protein sequence ID" value="KAJ3657861.1"/>
    <property type="molecule type" value="Genomic_DNA"/>
</dbReference>
<dbReference type="Pfam" id="PF07690">
    <property type="entry name" value="MFS_1"/>
    <property type="match status" value="1"/>
</dbReference>
<evidence type="ECO:0000313" key="3">
    <source>
        <dbReference type="Proteomes" id="UP001168821"/>
    </source>
</evidence>
<accession>A0AA38MIR0</accession>
<dbReference type="InterPro" id="IPR050327">
    <property type="entry name" value="Proton-linked_MCT"/>
</dbReference>
<keyword evidence="3" id="KW-1185">Reference proteome</keyword>
<evidence type="ECO:0000313" key="2">
    <source>
        <dbReference type="EMBL" id="KAJ3657861.1"/>
    </source>
</evidence>
<dbReference type="Proteomes" id="UP001168821">
    <property type="component" value="Unassembled WGS sequence"/>
</dbReference>
<keyword evidence="1" id="KW-1133">Transmembrane helix</keyword>
<feature type="transmembrane region" description="Helical" evidence="1">
    <location>
        <begin position="429"/>
        <end position="451"/>
    </location>
</feature>
<dbReference type="GO" id="GO:0008028">
    <property type="term" value="F:monocarboxylic acid transmembrane transporter activity"/>
    <property type="evidence" value="ECO:0007669"/>
    <property type="project" value="TreeGrafter"/>
</dbReference>
<organism evidence="2 3">
    <name type="scientific">Zophobas morio</name>
    <dbReference type="NCBI Taxonomy" id="2755281"/>
    <lineage>
        <taxon>Eukaryota</taxon>
        <taxon>Metazoa</taxon>
        <taxon>Ecdysozoa</taxon>
        <taxon>Arthropoda</taxon>
        <taxon>Hexapoda</taxon>
        <taxon>Insecta</taxon>
        <taxon>Pterygota</taxon>
        <taxon>Neoptera</taxon>
        <taxon>Endopterygota</taxon>
        <taxon>Coleoptera</taxon>
        <taxon>Polyphaga</taxon>
        <taxon>Cucujiformia</taxon>
        <taxon>Tenebrionidae</taxon>
        <taxon>Zophobas</taxon>
    </lineage>
</organism>
<feature type="transmembrane region" description="Helical" evidence="1">
    <location>
        <begin position="89"/>
        <end position="108"/>
    </location>
</feature>
<feature type="transmembrane region" description="Helical" evidence="1">
    <location>
        <begin position="273"/>
        <end position="300"/>
    </location>
</feature>
<comment type="caution">
    <text evidence="2">The sequence shown here is derived from an EMBL/GenBank/DDBJ whole genome shotgun (WGS) entry which is preliminary data.</text>
</comment>
<dbReference type="SUPFAM" id="SSF103473">
    <property type="entry name" value="MFS general substrate transporter"/>
    <property type="match status" value="1"/>
</dbReference>
<gene>
    <name evidence="2" type="ORF">Zmor_009637</name>
</gene>
<dbReference type="InterPro" id="IPR011701">
    <property type="entry name" value="MFS"/>
</dbReference>